<keyword evidence="8" id="KW-1185">Reference proteome</keyword>
<keyword evidence="4" id="KW-0812">Transmembrane</keyword>
<feature type="transmembrane region" description="Helical" evidence="4">
    <location>
        <begin position="12"/>
        <end position="33"/>
    </location>
</feature>
<dbReference type="PANTHER" id="PTHR32089:SF112">
    <property type="entry name" value="LYSOZYME-LIKE PROTEIN-RELATED"/>
    <property type="match status" value="1"/>
</dbReference>
<reference evidence="7" key="1">
    <citation type="submission" date="2009-07" db="EMBL/GenBank/DDBJ databases">
        <authorList>
            <consortium name="US DOE Joint Genome Institute (JGI-PGF)"/>
            <person name="Lucas S."/>
            <person name="Copeland A."/>
            <person name="Lapidus A."/>
            <person name="Glavina del Rio T."/>
            <person name="Tice H."/>
            <person name="Bruce D."/>
            <person name="Goodwin L."/>
            <person name="Pitluck S."/>
            <person name="Larimer F."/>
            <person name="Land M.L."/>
            <person name="Mouttaki H."/>
            <person name="He Z."/>
            <person name="Zhou J."/>
            <person name="Hemme C.L."/>
        </authorList>
    </citation>
    <scope>NUCLEOTIDE SEQUENCE</scope>
    <source>
        <strain evidence="7">DSM 2782</strain>
    </source>
</reference>
<protein>
    <recommendedName>
        <fullName evidence="9">Methyl-accepting chemotaxis sensory transducer</fullName>
    </recommendedName>
</protein>
<name>F1T9D1_9FIRM</name>
<keyword evidence="1 3" id="KW-0807">Transducer</keyword>
<evidence type="ECO:0000259" key="6">
    <source>
        <dbReference type="PROSITE" id="PS50885"/>
    </source>
</evidence>
<dbReference type="PROSITE" id="PS50885">
    <property type="entry name" value="HAMP"/>
    <property type="match status" value="1"/>
</dbReference>
<gene>
    <name evidence="7" type="ORF">Cpap_3542</name>
</gene>
<dbReference type="STRING" id="588581.Cpap_3542"/>
<accession>F1T9D1</accession>
<dbReference type="eggNOG" id="COG0840">
    <property type="taxonomic scope" value="Bacteria"/>
</dbReference>
<dbReference type="EMBL" id="ACXX02000002">
    <property type="protein sequence ID" value="EGD49113.1"/>
    <property type="molecule type" value="Genomic_DNA"/>
</dbReference>
<comment type="caution">
    <text evidence="7">The sequence shown here is derived from an EMBL/GenBank/DDBJ whole genome shotgun (WGS) entry which is preliminary data.</text>
</comment>
<evidence type="ECO:0000313" key="7">
    <source>
        <dbReference type="EMBL" id="EGD49113.1"/>
    </source>
</evidence>
<dbReference type="GO" id="GO:0004888">
    <property type="term" value="F:transmembrane signaling receptor activity"/>
    <property type="evidence" value="ECO:0007669"/>
    <property type="project" value="InterPro"/>
</dbReference>
<dbReference type="PROSITE" id="PS50111">
    <property type="entry name" value="CHEMOTAXIS_TRANSDUC_2"/>
    <property type="match status" value="1"/>
</dbReference>
<dbReference type="SUPFAM" id="SSF58104">
    <property type="entry name" value="Methyl-accepting chemotaxis protein (MCP) signaling domain"/>
    <property type="match status" value="1"/>
</dbReference>
<dbReference type="InterPro" id="IPR004090">
    <property type="entry name" value="Chemotax_Me-accpt_rcpt"/>
</dbReference>
<dbReference type="PRINTS" id="PR00260">
    <property type="entry name" value="CHEMTRNSDUCR"/>
</dbReference>
<evidence type="ECO:0000259" key="5">
    <source>
        <dbReference type="PROSITE" id="PS50111"/>
    </source>
</evidence>
<dbReference type="Gene3D" id="1.10.287.950">
    <property type="entry name" value="Methyl-accepting chemotaxis protein"/>
    <property type="match status" value="1"/>
</dbReference>
<evidence type="ECO:0000256" key="3">
    <source>
        <dbReference type="PROSITE-ProRule" id="PRU00284"/>
    </source>
</evidence>
<dbReference type="SMART" id="SM00304">
    <property type="entry name" value="HAMP"/>
    <property type="match status" value="1"/>
</dbReference>
<evidence type="ECO:0000313" key="8">
    <source>
        <dbReference type="Proteomes" id="UP000003860"/>
    </source>
</evidence>
<keyword evidence="4" id="KW-0472">Membrane</keyword>
<dbReference type="SMART" id="SM00283">
    <property type="entry name" value="MA"/>
    <property type="match status" value="1"/>
</dbReference>
<dbReference type="Proteomes" id="UP000003860">
    <property type="component" value="Unassembled WGS sequence"/>
</dbReference>
<keyword evidence="4" id="KW-1133">Transmembrane helix</keyword>
<dbReference type="InterPro" id="IPR003660">
    <property type="entry name" value="HAMP_dom"/>
</dbReference>
<dbReference type="Pfam" id="PF00672">
    <property type="entry name" value="HAMP"/>
    <property type="match status" value="1"/>
</dbReference>
<dbReference type="Pfam" id="PF12729">
    <property type="entry name" value="4HB_MCP_1"/>
    <property type="match status" value="1"/>
</dbReference>
<dbReference type="InterPro" id="IPR004089">
    <property type="entry name" value="MCPsignal_dom"/>
</dbReference>
<dbReference type="Pfam" id="PF00015">
    <property type="entry name" value="MCPsignal"/>
    <property type="match status" value="1"/>
</dbReference>
<comment type="similarity">
    <text evidence="2">Belongs to the methyl-accepting chemotaxis (MCP) protein family.</text>
</comment>
<dbReference type="AlphaFoldDB" id="F1T9D1"/>
<evidence type="ECO:0000256" key="2">
    <source>
        <dbReference type="ARBA" id="ARBA00029447"/>
    </source>
</evidence>
<evidence type="ECO:0000256" key="4">
    <source>
        <dbReference type="SAM" id="Phobius"/>
    </source>
</evidence>
<dbReference type="InterPro" id="IPR024478">
    <property type="entry name" value="HlyB_4HB_MCP"/>
</dbReference>
<dbReference type="PANTHER" id="PTHR32089">
    <property type="entry name" value="METHYL-ACCEPTING CHEMOTAXIS PROTEIN MCPB"/>
    <property type="match status" value="1"/>
</dbReference>
<sequence length="571" mass="63155">MFKNLKIAHKIINLSVVLLLLIVIVGFTGYYFINSSHIGVGSMYQDRLMPIDWLSDSISKTSENENYILYLILYGNDSQLQKQFVKNIENNSKIIDDNWENNKKTKLDKFESDSIAVFEKNKSDFRAARDKIIAAACEGNREKALELLNSNVSYLRGEQKTLDDLAEYCRNVANNINTQNNKDFIFALEIMISLIVFALIIGLVFSILIAKGIIKPIEVLKKELNLLVETGGDLTQRIDIKRKDEVGQLAESVNQFLANLRTIVSGIIKESSVVENSIALVEQKMEDLDAFVENVSATTEEISAGMEETAAATEQVNASSQDIESVIEVMNEKAQKGSTEAQEIGNRAIRLRDSSIMSEKTAYDIYESTTNKLLTALENSKAVEHINVLTGTILQISEQTNLLALNAAIEAARAGEAGKGFAVVADEIRKLAEESKTAVNEIQRVTKEVISAVSDLSEGSRTVLDFLDTTVRPDYASMVKTGEYYNNDAAFVFELISDFSATSQELAASAEGIIRAINDVTKTVNEGAAGTQSIAEQNIEIVDMVNRVKTEMEISNRSTQKLKEIVGKFTV</sequence>
<dbReference type="GO" id="GO:0006935">
    <property type="term" value="P:chemotaxis"/>
    <property type="evidence" value="ECO:0007669"/>
    <property type="project" value="InterPro"/>
</dbReference>
<feature type="domain" description="Methyl-accepting transducer" evidence="5">
    <location>
        <begin position="277"/>
        <end position="521"/>
    </location>
</feature>
<dbReference type="CDD" id="cd06225">
    <property type="entry name" value="HAMP"/>
    <property type="match status" value="1"/>
</dbReference>
<organism evidence="7 8">
    <name type="scientific">Ruminiclostridium papyrosolvens DSM 2782</name>
    <dbReference type="NCBI Taxonomy" id="588581"/>
    <lineage>
        <taxon>Bacteria</taxon>
        <taxon>Bacillati</taxon>
        <taxon>Bacillota</taxon>
        <taxon>Clostridia</taxon>
        <taxon>Eubacteriales</taxon>
        <taxon>Oscillospiraceae</taxon>
        <taxon>Ruminiclostridium</taxon>
    </lineage>
</organism>
<feature type="transmembrane region" description="Helical" evidence="4">
    <location>
        <begin position="184"/>
        <end position="210"/>
    </location>
</feature>
<proteinExistence type="inferred from homology"/>
<reference evidence="7" key="2">
    <citation type="submission" date="2011-01" db="EMBL/GenBank/DDBJ databases">
        <title>The Non-contiguous Finished genome of Clostridium papyrosolvens.</title>
        <authorList>
            <person name="Lucas S."/>
            <person name="Copeland A."/>
            <person name="Lapidus A."/>
            <person name="Cheng J.-F."/>
            <person name="Goodwin L."/>
            <person name="Pitluck S."/>
            <person name="Misra M."/>
            <person name="Chertkov O."/>
            <person name="Detter J.C."/>
            <person name="Han C."/>
            <person name="Tapia R."/>
            <person name="Land M."/>
            <person name="Hauser L."/>
            <person name="Kyrpides N."/>
            <person name="Ivanova N."/>
            <person name="Pagani I."/>
            <person name="Mouttaki H."/>
            <person name="He Z."/>
            <person name="Zhou J."/>
            <person name="Hemme C.L."/>
            <person name="Woyke T."/>
        </authorList>
    </citation>
    <scope>NUCLEOTIDE SEQUENCE [LARGE SCALE GENOMIC DNA]</scope>
    <source>
        <strain evidence="7">DSM 2782</strain>
    </source>
</reference>
<dbReference type="GO" id="GO:0016020">
    <property type="term" value="C:membrane"/>
    <property type="evidence" value="ECO:0007669"/>
    <property type="project" value="InterPro"/>
</dbReference>
<feature type="domain" description="HAMP" evidence="6">
    <location>
        <begin position="211"/>
        <end position="265"/>
    </location>
</feature>
<evidence type="ECO:0000256" key="1">
    <source>
        <dbReference type="ARBA" id="ARBA00023224"/>
    </source>
</evidence>
<dbReference type="GO" id="GO:0007165">
    <property type="term" value="P:signal transduction"/>
    <property type="evidence" value="ECO:0007669"/>
    <property type="project" value="UniProtKB-KW"/>
</dbReference>
<evidence type="ECO:0008006" key="9">
    <source>
        <dbReference type="Google" id="ProtNLM"/>
    </source>
</evidence>